<dbReference type="SUPFAM" id="SSF56112">
    <property type="entry name" value="Protein kinase-like (PK-like)"/>
    <property type="match status" value="1"/>
</dbReference>
<dbReference type="PANTHER" id="PTHR21064:SF6">
    <property type="entry name" value="AMINOGLYCOSIDE PHOSPHOTRANSFERASE DOMAIN-CONTAINING PROTEIN"/>
    <property type="match status" value="1"/>
</dbReference>
<comment type="similarity">
    <text evidence="1">Belongs to the pseudomonas-type ThrB family.</text>
</comment>
<evidence type="ECO:0000256" key="1">
    <source>
        <dbReference type="ARBA" id="ARBA00038240"/>
    </source>
</evidence>
<feature type="domain" description="Aminoglycoside phosphotransferase" evidence="2">
    <location>
        <begin position="109"/>
        <end position="325"/>
    </location>
</feature>
<dbReference type="EMBL" id="MHKD01000043">
    <property type="protein sequence ID" value="OGY81475.1"/>
    <property type="molecule type" value="Genomic_DNA"/>
</dbReference>
<proteinExistence type="inferred from homology"/>
<evidence type="ECO:0000313" key="3">
    <source>
        <dbReference type="EMBL" id="OGY81475.1"/>
    </source>
</evidence>
<dbReference type="InterPro" id="IPR011009">
    <property type="entry name" value="Kinase-like_dom_sf"/>
</dbReference>
<dbReference type="AlphaFoldDB" id="A0A1G2AXQ5"/>
<evidence type="ECO:0000313" key="4">
    <source>
        <dbReference type="Proteomes" id="UP000176952"/>
    </source>
</evidence>
<gene>
    <name evidence="3" type="ORF">A3F54_02490</name>
</gene>
<comment type="caution">
    <text evidence="3">The sequence shown here is derived from an EMBL/GenBank/DDBJ whole genome shotgun (WGS) entry which is preliminary data.</text>
</comment>
<name>A0A1G2AXQ5_9BACT</name>
<dbReference type="InterPro" id="IPR050249">
    <property type="entry name" value="Pseudomonas-type_ThrB"/>
</dbReference>
<dbReference type="PANTHER" id="PTHR21064">
    <property type="entry name" value="AMINOGLYCOSIDE PHOSPHOTRANSFERASE DOMAIN-CONTAINING PROTEIN-RELATED"/>
    <property type="match status" value="1"/>
</dbReference>
<dbReference type="STRING" id="1798542.A3F54_02490"/>
<evidence type="ECO:0000259" key="2">
    <source>
        <dbReference type="Pfam" id="PF01636"/>
    </source>
</evidence>
<dbReference type="GO" id="GO:0019202">
    <property type="term" value="F:amino acid kinase activity"/>
    <property type="evidence" value="ECO:0007669"/>
    <property type="project" value="TreeGrafter"/>
</dbReference>
<accession>A0A1G2AXQ5</accession>
<protein>
    <recommendedName>
        <fullName evidence="2">Aminoglycoside phosphotransferase domain-containing protein</fullName>
    </recommendedName>
</protein>
<sequence>MEEITQYVQNQLIQAPFRLKSYTQDEQGKKYPQRNIYVKVDKYFREFLHNPNAQDRWIIIPGLRGVGKTTIFAQLFLNHRQEVGDRRMLYISLDEVVNVLGSSLKDVLVGYEDFNIILTTVRGKYFVKVFAVFRDKKNCERYAQVMAKVIEAGVNHPAPYQSVQGNLYTTKLDGVELRLCAMEYAGDKSFYQLKSKPTLEDVKFFAQQAARINQIDFEPLQVYDSWSLINLPQEFSKKKQYLEAADRELLEKVVVRFRAIDLTKLPQCFVHGDIIKTNIIKNSQGKIFILDFAVANVYPRIQELAVLLCGIFFDEEQPESFQKYYDLVLAEYQKYIPLEPQERTALPVFVQAMFAMYVLAPTYSKVVQRNNTPENEYWLKLGKRGLQQTLEDAAGKSQKKLTNRG</sequence>
<dbReference type="Gene3D" id="3.90.1200.10">
    <property type="match status" value="1"/>
</dbReference>
<dbReference type="Pfam" id="PF01636">
    <property type="entry name" value="APH"/>
    <property type="match status" value="1"/>
</dbReference>
<dbReference type="Gene3D" id="3.30.200.20">
    <property type="entry name" value="Phosphorylase Kinase, domain 1"/>
    <property type="match status" value="1"/>
</dbReference>
<dbReference type="Proteomes" id="UP000176952">
    <property type="component" value="Unassembled WGS sequence"/>
</dbReference>
<dbReference type="InterPro" id="IPR002575">
    <property type="entry name" value="Aminoglycoside_PTrfase"/>
</dbReference>
<reference evidence="3 4" key="1">
    <citation type="journal article" date="2016" name="Nat. Commun.">
        <title>Thousands of microbial genomes shed light on interconnected biogeochemical processes in an aquifer system.</title>
        <authorList>
            <person name="Anantharaman K."/>
            <person name="Brown C.T."/>
            <person name="Hug L.A."/>
            <person name="Sharon I."/>
            <person name="Castelle C.J."/>
            <person name="Probst A.J."/>
            <person name="Thomas B.C."/>
            <person name="Singh A."/>
            <person name="Wilkins M.J."/>
            <person name="Karaoz U."/>
            <person name="Brodie E.L."/>
            <person name="Williams K.H."/>
            <person name="Hubbard S.S."/>
            <person name="Banfield J.F."/>
        </authorList>
    </citation>
    <scope>NUCLEOTIDE SEQUENCE [LARGE SCALE GENOMIC DNA]</scope>
</reference>
<organism evidence="3 4">
    <name type="scientific">Candidatus Kerfeldbacteria bacterium RIFCSPHIGHO2_12_FULL_48_17</name>
    <dbReference type="NCBI Taxonomy" id="1798542"/>
    <lineage>
        <taxon>Bacteria</taxon>
        <taxon>Candidatus Kerfeldiibacteriota</taxon>
    </lineage>
</organism>